<evidence type="ECO:0000256" key="1">
    <source>
        <dbReference type="SAM" id="MobiDB-lite"/>
    </source>
</evidence>
<evidence type="ECO:0000313" key="2">
    <source>
        <dbReference type="EMBL" id="EPE25699.1"/>
    </source>
</evidence>
<keyword evidence="3" id="KW-1185">Reference proteome</keyword>
<dbReference type="RefSeq" id="XP_008087018.1">
    <property type="nucleotide sequence ID" value="XM_008088827.1"/>
</dbReference>
<dbReference type="GeneID" id="19460669"/>
<organism evidence="2 3">
    <name type="scientific">Glarea lozoyensis (strain ATCC 20868 / MF5171)</name>
    <dbReference type="NCBI Taxonomy" id="1116229"/>
    <lineage>
        <taxon>Eukaryota</taxon>
        <taxon>Fungi</taxon>
        <taxon>Dikarya</taxon>
        <taxon>Ascomycota</taxon>
        <taxon>Pezizomycotina</taxon>
        <taxon>Leotiomycetes</taxon>
        <taxon>Helotiales</taxon>
        <taxon>Helotiaceae</taxon>
        <taxon>Glarea</taxon>
    </lineage>
</organism>
<dbReference type="KEGG" id="glz:GLAREA_01611"/>
<name>S3CKG3_GLAL2</name>
<dbReference type="AlphaFoldDB" id="S3CKG3"/>
<reference evidence="2 3" key="1">
    <citation type="journal article" date="2013" name="BMC Genomics">
        <title>Genomics-driven discovery of the pneumocandin biosynthetic gene cluster in the fungus Glarea lozoyensis.</title>
        <authorList>
            <person name="Chen L."/>
            <person name="Yue Q."/>
            <person name="Zhang X."/>
            <person name="Xiang M."/>
            <person name="Wang C."/>
            <person name="Li S."/>
            <person name="Che Y."/>
            <person name="Ortiz-Lopez F.J."/>
            <person name="Bills G.F."/>
            <person name="Liu X."/>
            <person name="An Z."/>
        </authorList>
    </citation>
    <scope>NUCLEOTIDE SEQUENCE [LARGE SCALE GENOMIC DNA]</scope>
    <source>
        <strain evidence="3">ATCC 20868 / MF5171</strain>
    </source>
</reference>
<gene>
    <name evidence="2" type="ORF">GLAREA_01611</name>
</gene>
<feature type="compositionally biased region" description="Basic and acidic residues" evidence="1">
    <location>
        <begin position="227"/>
        <end position="244"/>
    </location>
</feature>
<feature type="compositionally biased region" description="Polar residues" evidence="1">
    <location>
        <begin position="216"/>
        <end position="226"/>
    </location>
</feature>
<dbReference type="Proteomes" id="UP000016922">
    <property type="component" value="Unassembled WGS sequence"/>
</dbReference>
<proteinExistence type="predicted"/>
<sequence length="623" mass="69148">MKTRSTEKRISAEPLAFHPVGVRKQPRVKSTPKSAPRQQPGKAQVSTHVQYGVSDGHHVNTFILPSQPAPNSSGKATNATKPRLILRHKIPESSHLARAVHVNSNRQDGFVANTQQPTILPEDVYYYIGWITNSDPPIRVKASRHGGYLIMRVHSPSGRPGTADHDSPGLKGRIQIKEVTLDPQLFSAYTDSIDNTNMVKKEMIVEHFLRIVSNIQTPSTSTSQTRLAEKRTEPKDPASHEERLQPPTSGHINQAPHRKGLANNTSREKDVTVPAHGHLAVGKYIRETKRTDETVWACLQSWQDPKARTRLTINENCKKVVKGQFISFDPKLPSSSAKAMPLIKAQLRILAEKSGNNPDQNYYIDDGTIDFGPQEVELHVEPQTTKPLSTIAEDLEGLGASLESDSESTLIPATTANPAMFSMSNNIQIRGFIGNNIYAAQGSQTGFSVPIQQPAMMAKPYKSIYTDLRAPLQQSAMIVESTQTPQVIQTGFIAPFEQPAIMAETPQDIEMGFQPQIQQPVMVAESTQTDRAVQASFKAPIQRPIMIEESTQTDQAIQMGFGVQIQPIMIGVATQTQPMGNDTDRFWILRLEGENDELRKRNLQLEKENFYLTERLKEATSGL</sequence>
<feature type="region of interest" description="Disordered" evidence="1">
    <location>
        <begin position="216"/>
        <end position="272"/>
    </location>
</feature>
<evidence type="ECO:0000313" key="3">
    <source>
        <dbReference type="Proteomes" id="UP000016922"/>
    </source>
</evidence>
<accession>S3CKG3</accession>
<dbReference type="EMBL" id="KE145371">
    <property type="protein sequence ID" value="EPE25699.1"/>
    <property type="molecule type" value="Genomic_DNA"/>
</dbReference>
<feature type="compositionally biased region" description="Basic and acidic residues" evidence="1">
    <location>
        <begin position="1"/>
        <end position="11"/>
    </location>
</feature>
<feature type="region of interest" description="Disordered" evidence="1">
    <location>
        <begin position="1"/>
        <end position="47"/>
    </location>
</feature>
<dbReference type="HOGENOM" id="CLU_438748_0_0_1"/>
<protein>
    <submittedName>
        <fullName evidence="2">Uncharacterized protein</fullName>
    </submittedName>
</protein>